<sequence length="437" mass="47241">MAMKTSVPSSNVVSKDPSSAQGVEDVSQEGNTAETTESKLYADPAEHAENAKTQENIPPQGTVDYNSYDSKKALDTEKEDNAVEDDTVSVESFDSALERIAVVSTGEPASPEAPSSPTFEPAEDPQQIALRQLNFWKTGVSALDSSILDNLSATEFKIRVVKIAQLHGLSADNEDVESVISALLPVVEENIDNVLDKEVVNSMVISSGSTEDNVNNVGNTQDGKQEVSSLHMDSNVDDVIEKNDVTDRQGMEIPDGDDEEKDSVAQGKNSSITGDALIEDGAPADSLDAKKSAEDESIVESNNDDIAEENLMKDDLANGPAPKVIEREKSSGSDVDDDSNSNVDSSPQKQSLLFSATLPDWVRKLAGKYLRNHIIVDLDVHYDVANNTETFVHCSGRTGRAGKQGTAILMYVEQQCRTLDSLQRELGCRFEDISAPW</sequence>
<evidence type="ECO:0000256" key="2">
    <source>
        <dbReference type="ARBA" id="ARBA00022741"/>
    </source>
</evidence>
<dbReference type="AlphaFoldDB" id="A0A8T2SZE8"/>
<feature type="region of interest" description="Disordered" evidence="6">
    <location>
        <begin position="242"/>
        <end position="348"/>
    </location>
</feature>
<gene>
    <name evidence="7" type="ORF">KP509_17G051400</name>
</gene>
<keyword evidence="2" id="KW-0547">Nucleotide-binding</keyword>
<dbReference type="EMBL" id="CM035422">
    <property type="protein sequence ID" value="KAH7373360.1"/>
    <property type="molecule type" value="Genomic_DNA"/>
</dbReference>
<keyword evidence="5" id="KW-0067">ATP-binding</keyword>
<keyword evidence="4" id="KW-0347">Helicase</keyword>
<dbReference type="PANTHER" id="PTHR47959">
    <property type="entry name" value="ATP-DEPENDENT RNA HELICASE RHLE-RELATED"/>
    <property type="match status" value="1"/>
</dbReference>
<organism evidence="7 8">
    <name type="scientific">Ceratopteris richardii</name>
    <name type="common">Triangle waterfern</name>
    <dbReference type="NCBI Taxonomy" id="49495"/>
    <lineage>
        <taxon>Eukaryota</taxon>
        <taxon>Viridiplantae</taxon>
        <taxon>Streptophyta</taxon>
        <taxon>Embryophyta</taxon>
        <taxon>Tracheophyta</taxon>
        <taxon>Polypodiopsida</taxon>
        <taxon>Polypodiidae</taxon>
        <taxon>Polypodiales</taxon>
        <taxon>Pteridineae</taxon>
        <taxon>Pteridaceae</taxon>
        <taxon>Parkerioideae</taxon>
        <taxon>Ceratopteris</taxon>
    </lineage>
</organism>
<feature type="compositionally biased region" description="Basic and acidic residues" evidence="6">
    <location>
        <begin position="69"/>
        <end position="81"/>
    </location>
</feature>
<proteinExistence type="predicted"/>
<dbReference type="SUPFAM" id="SSF52540">
    <property type="entry name" value="P-loop containing nucleoside triphosphate hydrolases"/>
    <property type="match status" value="1"/>
</dbReference>
<dbReference type="InterPro" id="IPR027417">
    <property type="entry name" value="P-loop_NTPase"/>
</dbReference>
<dbReference type="OrthoDB" id="196131at2759"/>
<protein>
    <recommendedName>
        <fullName evidence="9">Helicase C-terminal domain-containing protein</fullName>
    </recommendedName>
</protein>
<feature type="compositionally biased region" description="Polar residues" evidence="6">
    <location>
        <begin position="53"/>
        <end position="68"/>
    </location>
</feature>
<keyword evidence="1" id="KW-0150">Chloroplast</keyword>
<dbReference type="GO" id="GO:0005524">
    <property type="term" value="F:ATP binding"/>
    <property type="evidence" value="ECO:0007669"/>
    <property type="project" value="UniProtKB-KW"/>
</dbReference>
<dbReference type="PANTHER" id="PTHR47959:SF1">
    <property type="entry name" value="ATP-DEPENDENT RNA HELICASE DBPA"/>
    <property type="match status" value="1"/>
</dbReference>
<feature type="region of interest" description="Disordered" evidence="6">
    <location>
        <begin position="1"/>
        <end position="89"/>
    </location>
</feature>
<keyword evidence="1" id="KW-0934">Plastid</keyword>
<dbReference type="Proteomes" id="UP000825935">
    <property type="component" value="Chromosome 17"/>
</dbReference>
<accession>A0A8T2SZE8</accession>
<feature type="region of interest" description="Disordered" evidence="6">
    <location>
        <begin position="209"/>
        <end position="228"/>
    </location>
</feature>
<keyword evidence="8" id="KW-1185">Reference proteome</keyword>
<feature type="compositionally biased region" description="Acidic residues" evidence="6">
    <location>
        <begin position="295"/>
        <end position="308"/>
    </location>
</feature>
<reference evidence="7" key="1">
    <citation type="submission" date="2021-08" db="EMBL/GenBank/DDBJ databases">
        <title>WGS assembly of Ceratopteris richardii.</title>
        <authorList>
            <person name="Marchant D.B."/>
            <person name="Chen G."/>
            <person name="Jenkins J."/>
            <person name="Shu S."/>
            <person name="Leebens-Mack J."/>
            <person name="Grimwood J."/>
            <person name="Schmutz J."/>
            <person name="Soltis P."/>
            <person name="Soltis D."/>
            <person name="Chen Z.-H."/>
        </authorList>
    </citation>
    <scope>NUCLEOTIDE SEQUENCE</scope>
    <source>
        <strain evidence="7">Whitten #5841</strain>
        <tissue evidence="7">Leaf</tissue>
    </source>
</reference>
<evidence type="ECO:0000256" key="4">
    <source>
        <dbReference type="ARBA" id="ARBA00022806"/>
    </source>
</evidence>
<evidence type="ECO:0000256" key="3">
    <source>
        <dbReference type="ARBA" id="ARBA00022801"/>
    </source>
</evidence>
<dbReference type="GO" id="GO:0003724">
    <property type="term" value="F:RNA helicase activity"/>
    <property type="evidence" value="ECO:0007669"/>
    <property type="project" value="TreeGrafter"/>
</dbReference>
<evidence type="ECO:0000256" key="6">
    <source>
        <dbReference type="SAM" id="MobiDB-lite"/>
    </source>
</evidence>
<dbReference type="InterPro" id="IPR050079">
    <property type="entry name" value="DEAD_box_RNA_helicase"/>
</dbReference>
<evidence type="ECO:0000313" key="7">
    <source>
        <dbReference type="EMBL" id="KAH7373360.1"/>
    </source>
</evidence>
<dbReference type="GO" id="GO:0016787">
    <property type="term" value="F:hydrolase activity"/>
    <property type="evidence" value="ECO:0007669"/>
    <property type="project" value="UniProtKB-KW"/>
</dbReference>
<dbReference type="Gene3D" id="3.40.50.300">
    <property type="entry name" value="P-loop containing nucleotide triphosphate hydrolases"/>
    <property type="match status" value="2"/>
</dbReference>
<comment type="caution">
    <text evidence="7">The sequence shown here is derived from an EMBL/GenBank/DDBJ whole genome shotgun (WGS) entry which is preliminary data.</text>
</comment>
<dbReference type="GO" id="GO:0005829">
    <property type="term" value="C:cytosol"/>
    <property type="evidence" value="ECO:0007669"/>
    <property type="project" value="TreeGrafter"/>
</dbReference>
<evidence type="ECO:0000313" key="8">
    <source>
        <dbReference type="Proteomes" id="UP000825935"/>
    </source>
</evidence>
<keyword evidence="3" id="KW-0378">Hydrolase</keyword>
<evidence type="ECO:0008006" key="9">
    <source>
        <dbReference type="Google" id="ProtNLM"/>
    </source>
</evidence>
<feature type="compositionally biased region" description="Polar residues" evidence="6">
    <location>
        <begin position="1"/>
        <end position="21"/>
    </location>
</feature>
<name>A0A8T2SZE8_CERRI</name>
<evidence type="ECO:0000256" key="1">
    <source>
        <dbReference type="ARBA" id="ARBA00022528"/>
    </source>
</evidence>
<evidence type="ECO:0000256" key="5">
    <source>
        <dbReference type="ARBA" id="ARBA00022840"/>
    </source>
</evidence>